<dbReference type="AlphaFoldDB" id="A0AAN8BB26"/>
<proteinExistence type="predicted"/>
<dbReference type="EMBL" id="JAULUE010002063">
    <property type="protein sequence ID" value="KAK5881770.1"/>
    <property type="molecule type" value="Genomic_DNA"/>
</dbReference>
<organism evidence="2 3">
    <name type="scientific">Champsocephalus esox</name>
    <name type="common">pike icefish</name>
    <dbReference type="NCBI Taxonomy" id="159716"/>
    <lineage>
        <taxon>Eukaryota</taxon>
        <taxon>Metazoa</taxon>
        <taxon>Chordata</taxon>
        <taxon>Craniata</taxon>
        <taxon>Vertebrata</taxon>
        <taxon>Euteleostomi</taxon>
        <taxon>Actinopterygii</taxon>
        <taxon>Neopterygii</taxon>
        <taxon>Teleostei</taxon>
        <taxon>Neoteleostei</taxon>
        <taxon>Acanthomorphata</taxon>
        <taxon>Eupercaria</taxon>
        <taxon>Perciformes</taxon>
        <taxon>Notothenioidei</taxon>
        <taxon>Channichthyidae</taxon>
        <taxon>Champsocephalus</taxon>
    </lineage>
</organism>
<comment type="caution">
    <text evidence="2">The sequence shown here is derived from an EMBL/GenBank/DDBJ whole genome shotgun (WGS) entry which is preliminary data.</text>
</comment>
<gene>
    <name evidence="2" type="ORF">CesoFtcFv8_022530</name>
</gene>
<reference evidence="2 3" key="1">
    <citation type="journal article" date="2023" name="Mol. Biol. Evol.">
        <title>Genomics of Secondarily Temperate Adaptation in the Only Non-Antarctic Icefish.</title>
        <authorList>
            <person name="Rivera-Colon A.G."/>
            <person name="Rayamajhi N."/>
            <person name="Minhas B.F."/>
            <person name="Madrigal G."/>
            <person name="Bilyk K.T."/>
            <person name="Yoon V."/>
            <person name="Hune M."/>
            <person name="Gregory S."/>
            <person name="Cheng C.H.C."/>
            <person name="Catchen J.M."/>
        </authorList>
    </citation>
    <scope>NUCLEOTIDE SEQUENCE [LARGE SCALE GENOMIC DNA]</scope>
    <source>
        <strain evidence="2">JC2023a</strain>
    </source>
</reference>
<evidence type="ECO:0000256" key="1">
    <source>
        <dbReference type="SAM" id="MobiDB-lite"/>
    </source>
</evidence>
<sequence length="78" mass="8626">MRTLLSLPGYHARIVPVSRWPSDSRGRLARPGGVLRDKALDFLAGTSRTTTSPPFRDHRVIPPLSLPSGRRRQVGDPV</sequence>
<name>A0AAN8BB26_9TELE</name>
<protein>
    <submittedName>
        <fullName evidence="2">Uncharacterized protein</fullName>
    </submittedName>
</protein>
<feature type="region of interest" description="Disordered" evidence="1">
    <location>
        <begin position="45"/>
        <end position="78"/>
    </location>
</feature>
<evidence type="ECO:0000313" key="3">
    <source>
        <dbReference type="Proteomes" id="UP001335648"/>
    </source>
</evidence>
<accession>A0AAN8BB26</accession>
<dbReference type="Proteomes" id="UP001335648">
    <property type="component" value="Unassembled WGS sequence"/>
</dbReference>
<keyword evidence="3" id="KW-1185">Reference proteome</keyword>
<evidence type="ECO:0000313" key="2">
    <source>
        <dbReference type="EMBL" id="KAK5881770.1"/>
    </source>
</evidence>